<keyword evidence="5" id="KW-1185">Reference proteome</keyword>
<comment type="caution">
    <text evidence="4">The sequence shown here is derived from an EMBL/GenBank/DDBJ whole genome shotgun (WGS) entry which is preliminary data.</text>
</comment>
<dbReference type="GO" id="GO:0016757">
    <property type="term" value="F:glycosyltransferase activity"/>
    <property type="evidence" value="ECO:0007669"/>
    <property type="project" value="InterPro"/>
</dbReference>
<accession>A0A840CMR3</accession>
<evidence type="ECO:0000313" key="4">
    <source>
        <dbReference type="EMBL" id="MBB4037357.1"/>
    </source>
</evidence>
<evidence type="ECO:0000256" key="2">
    <source>
        <dbReference type="SAM" id="Phobius"/>
    </source>
</evidence>
<reference evidence="4 5" key="1">
    <citation type="submission" date="2020-08" db="EMBL/GenBank/DDBJ databases">
        <title>Genomic Encyclopedia of Type Strains, Phase IV (KMG-IV): sequencing the most valuable type-strain genomes for metagenomic binning, comparative biology and taxonomic classification.</title>
        <authorList>
            <person name="Goeker M."/>
        </authorList>
    </citation>
    <scope>NUCLEOTIDE SEQUENCE [LARGE SCALE GENOMIC DNA]</scope>
    <source>
        <strain evidence="4 5">DSM 104969</strain>
    </source>
</reference>
<gene>
    <name evidence="4" type="ORF">GGR21_003274</name>
</gene>
<dbReference type="PANTHER" id="PTHR46401:SF2">
    <property type="entry name" value="GLYCOSYLTRANSFERASE WBBK-RELATED"/>
    <property type="match status" value="1"/>
</dbReference>
<keyword evidence="2" id="KW-1133">Transmembrane helix</keyword>
<proteinExistence type="predicted"/>
<dbReference type="GO" id="GO:0009103">
    <property type="term" value="P:lipopolysaccharide biosynthetic process"/>
    <property type="evidence" value="ECO:0007669"/>
    <property type="project" value="TreeGrafter"/>
</dbReference>
<dbReference type="SUPFAM" id="SSF53756">
    <property type="entry name" value="UDP-Glycosyltransferase/glycogen phosphorylase"/>
    <property type="match status" value="1"/>
</dbReference>
<evidence type="ECO:0000256" key="1">
    <source>
        <dbReference type="ARBA" id="ARBA00022679"/>
    </source>
</evidence>
<evidence type="ECO:0000313" key="5">
    <source>
        <dbReference type="Proteomes" id="UP000555103"/>
    </source>
</evidence>
<dbReference type="Pfam" id="PF00534">
    <property type="entry name" value="Glycos_transf_1"/>
    <property type="match status" value="1"/>
</dbReference>
<organism evidence="4 5">
    <name type="scientific">Dysgonomonas hofstadii</name>
    <dbReference type="NCBI Taxonomy" id="637886"/>
    <lineage>
        <taxon>Bacteria</taxon>
        <taxon>Pseudomonadati</taxon>
        <taxon>Bacteroidota</taxon>
        <taxon>Bacteroidia</taxon>
        <taxon>Bacteroidales</taxon>
        <taxon>Dysgonomonadaceae</taxon>
        <taxon>Dysgonomonas</taxon>
    </lineage>
</organism>
<dbReference type="AlphaFoldDB" id="A0A840CMR3"/>
<dbReference type="Gene3D" id="3.40.50.2000">
    <property type="entry name" value="Glycogen Phosphorylase B"/>
    <property type="match status" value="2"/>
</dbReference>
<evidence type="ECO:0000259" key="3">
    <source>
        <dbReference type="Pfam" id="PF00534"/>
    </source>
</evidence>
<keyword evidence="1 4" id="KW-0808">Transferase</keyword>
<feature type="transmembrane region" description="Helical" evidence="2">
    <location>
        <begin position="93"/>
        <end position="111"/>
    </location>
</feature>
<dbReference type="RefSeq" id="WP_183308201.1">
    <property type="nucleotide sequence ID" value="NZ_JACIEP010000013.1"/>
</dbReference>
<protein>
    <submittedName>
        <fullName evidence="4">Glycosyltransferase involved in cell wall biosynthesis</fullName>
    </submittedName>
</protein>
<dbReference type="Proteomes" id="UP000555103">
    <property type="component" value="Unassembled WGS sequence"/>
</dbReference>
<feature type="domain" description="Glycosyl transferase family 1" evidence="3">
    <location>
        <begin position="184"/>
        <end position="341"/>
    </location>
</feature>
<sequence>MKNKPKIAWVTADYFIDCDIDIINGLLDRYNIDWFIILPRNNARYNETQIKNVINNSVNLHFIYDASRFRSIRKIKFYYSLCKRIEKIRSDVTYINMQGFPYLFFIASFFLKRRKTIFTVHQSVVHGGMKYKKLTSIYFKLLYSWFSYFHLYSESQAKSFREKYSNKNIFIIPLGLKSFGEKPKTNLRNKIVFLNFGTILKNKNIKSLILASNNLYEKGYSNFTTKIVGHCDNWEEYSQLIKYPQVFDLNINAISNQEIPELFSSVDYLVLPYSQVSQSGPLKIAFNYNVPVIASDLDEFKYEIENDYSGYLFECNNISSLTDVLAKAINNYSYEYENLRKGQKQLVDERYSGDIILSKYIETFNFVLNAEKN</sequence>
<dbReference type="InterPro" id="IPR001296">
    <property type="entry name" value="Glyco_trans_1"/>
</dbReference>
<dbReference type="PANTHER" id="PTHR46401">
    <property type="entry name" value="GLYCOSYLTRANSFERASE WBBK-RELATED"/>
    <property type="match status" value="1"/>
</dbReference>
<keyword evidence="2" id="KW-0812">Transmembrane</keyword>
<name>A0A840CMR3_9BACT</name>
<keyword evidence="2" id="KW-0472">Membrane</keyword>
<dbReference type="EMBL" id="JACIEP010000013">
    <property type="protein sequence ID" value="MBB4037357.1"/>
    <property type="molecule type" value="Genomic_DNA"/>
</dbReference>